<evidence type="ECO:0000313" key="2">
    <source>
        <dbReference type="Proteomes" id="UP000002316"/>
    </source>
</evidence>
<dbReference type="GeneID" id="23858702"/>
<dbReference type="AlphaFoldDB" id="C9ZJJ7"/>
<dbReference type="RefSeq" id="XP_011771861.1">
    <property type="nucleotide sequence ID" value="XM_011773559.1"/>
</dbReference>
<sequence length="124" mass="13901">MNGCRCAFCSSPWWGSPRLVRTERRISKSTPPTISSMSLKLPTQVLHTHIPSCTISFQLITSHPPATNIQEYKAISTITLTSHRCPPVLNGRGTHSDSRKHCRGTAIQSQRICWRRNHAGNPKK</sequence>
<gene>
    <name evidence="1" type="ORF">TbgDal_II3020</name>
</gene>
<proteinExistence type="predicted"/>
<organism evidence="1 2">
    <name type="scientific">Trypanosoma brucei gambiense (strain MHOM/CI/86/DAL972)</name>
    <dbReference type="NCBI Taxonomy" id="679716"/>
    <lineage>
        <taxon>Eukaryota</taxon>
        <taxon>Discoba</taxon>
        <taxon>Euglenozoa</taxon>
        <taxon>Kinetoplastea</taxon>
        <taxon>Metakinetoplastina</taxon>
        <taxon>Trypanosomatida</taxon>
        <taxon>Trypanosomatidae</taxon>
        <taxon>Trypanosoma</taxon>
    </lineage>
</organism>
<accession>C9ZJJ7</accession>
<name>C9ZJJ7_TRYB9</name>
<dbReference type="KEGG" id="tbg:TbgDal_II3020"/>
<dbReference type="Proteomes" id="UP000002316">
    <property type="component" value="Chromosome 2"/>
</dbReference>
<reference evidence="2" key="1">
    <citation type="journal article" date="2010" name="PLoS Negl. Trop. Dis.">
        <title>The genome sequence of Trypanosoma brucei gambiense, causative agent of chronic human african trypanosomiasis.</title>
        <authorList>
            <person name="Jackson A.P."/>
            <person name="Sanders M."/>
            <person name="Berry A."/>
            <person name="McQuillan J."/>
            <person name="Aslett M.A."/>
            <person name="Quail M.A."/>
            <person name="Chukualim B."/>
            <person name="Capewell P."/>
            <person name="MacLeod A."/>
            <person name="Melville S.E."/>
            <person name="Gibson W."/>
            <person name="Barry J.D."/>
            <person name="Berriman M."/>
            <person name="Hertz-Fowler C."/>
        </authorList>
    </citation>
    <scope>NUCLEOTIDE SEQUENCE [LARGE SCALE GENOMIC DNA]</scope>
    <source>
        <strain evidence="2">MHOM/CI/86/DAL972</strain>
    </source>
</reference>
<dbReference type="EMBL" id="FN554965">
    <property type="protein sequence ID" value="CBH09556.1"/>
    <property type="molecule type" value="Genomic_DNA"/>
</dbReference>
<protein>
    <submittedName>
        <fullName evidence="1">Uncharacterized protein</fullName>
    </submittedName>
</protein>
<evidence type="ECO:0000313" key="1">
    <source>
        <dbReference type="EMBL" id="CBH09556.1"/>
    </source>
</evidence>